<evidence type="ECO:0000256" key="14">
    <source>
        <dbReference type="PROSITE-ProRule" id="PRU00276"/>
    </source>
</evidence>
<feature type="disulfide bond" evidence="13">
    <location>
        <begin position="161"/>
        <end position="251"/>
    </location>
</feature>
<keyword evidence="10" id="KW-0325">Glycoprotein</keyword>
<keyword evidence="2" id="KW-0964">Secreted</keyword>
<dbReference type="Gene3D" id="3.40.1620.60">
    <property type="match status" value="2"/>
</dbReference>
<proteinExistence type="predicted"/>
<dbReference type="InterPro" id="IPR041645">
    <property type="entry name" value="ADAMTS_CR_2"/>
</dbReference>
<dbReference type="SUPFAM" id="SSF55486">
    <property type="entry name" value="Metalloproteases ('zincins'), catalytic domain"/>
    <property type="match status" value="1"/>
</dbReference>
<evidence type="ECO:0000256" key="6">
    <source>
        <dbReference type="ARBA" id="ARBA00022801"/>
    </source>
</evidence>
<feature type="compositionally biased region" description="Basic residues" evidence="15">
    <location>
        <begin position="949"/>
        <end position="962"/>
    </location>
</feature>
<evidence type="ECO:0000259" key="17">
    <source>
        <dbReference type="PROSITE" id="PS51046"/>
    </source>
</evidence>
<dbReference type="FunFam" id="2.20.100.10:FF:000006">
    <property type="entry name" value="A disintegrin and metalloproteinase with thrombospondin motifs 1"/>
    <property type="match status" value="1"/>
</dbReference>
<feature type="disulfide bond" evidence="13">
    <location>
        <begin position="281"/>
        <end position="303"/>
    </location>
</feature>
<feature type="compositionally biased region" description="Polar residues" evidence="15">
    <location>
        <begin position="1012"/>
        <end position="1023"/>
    </location>
</feature>
<dbReference type="PRINTS" id="PR01857">
    <property type="entry name" value="ADAMTSFAMILY"/>
</dbReference>
<reference evidence="18" key="1">
    <citation type="submission" date="2023-11" db="EMBL/GenBank/DDBJ databases">
        <title>Genome assemblies of two species of porcelain crab, Petrolisthes cinctipes and Petrolisthes manimaculis (Anomura: Porcellanidae).</title>
        <authorList>
            <person name="Angst P."/>
        </authorList>
    </citation>
    <scope>NUCLEOTIDE SEQUENCE</scope>
    <source>
        <strain evidence="18">PB745_02</strain>
        <tissue evidence="18">Gill</tissue>
    </source>
</reference>
<dbReference type="PROSITE" id="PS50092">
    <property type="entry name" value="TSP1"/>
    <property type="match status" value="7"/>
</dbReference>
<feature type="compositionally biased region" description="Low complexity" evidence="15">
    <location>
        <begin position="880"/>
        <end position="915"/>
    </location>
</feature>
<feature type="compositionally biased region" description="Pro residues" evidence="15">
    <location>
        <begin position="856"/>
        <end position="868"/>
    </location>
</feature>
<evidence type="ECO:0000256" key="3">
    <source>
        <dbReference type="ARBA" id="ARBA00022530"/>
    </source>
</evidence>
<feature type="non-terminal residue" evidence="18">
    <location>
        <position position="1"/>
    </location>
</feature>
<evidence type="ECO:0008006" key="20">
    <source>
        <dbReference type="Google" id="ProtNLM"/>
    </source>
</evidence>
<comment type="caution">
    <text evidence="18">The sequence shown here is derived from an EMBL/GenBank/DDBJ whole genome shotgun (WGS) entry which is preliminary data.</text>
</comment>
<feature type="region of interest" description="Disordered" evidence="15">
    <location>
        <begin position="852"/>
        <end position="1082"/>
    </location>
</feature>
<evidence type="ECO:0000256" key="12">
    <source>
        <dbReference type="PIRSR" id="PIRSR613273-2"/>
    </source>
</evidence>
<dbReference type="Proteomes" id="UP001292094">
    <property type="component" value="Unassembled WGS sequence"/>
</dbReference>
<dbReference type="PROSITE" id="PS51046">
    <property type="entry name" value="GON"/>
    <property type="match status" value="1"/>
</dbReference>
<dbReference type="FunFam" id="2.60.120.830:FF:000001">
    <property type="entry name" value="A disintegrin and metalloproteinase with thrombospondin motifs 1"/>
    <property type="match status" value="1"/>
</dbReference>
<feature type="binding site" evidence="12">
    <location>
        <position position="254"/>
    </location>
    <ligand>
        <name>Ca(2+)</name>
        <dbReference type="ChEBI" id="CHEBI:29108"/>
        <label>2</label>
    </ligand>
</feature>
<dbReference type="EMBL" id="JAWZYT010000122">
    <property type="protein sequence ID" value="KAK4327802.1"/>
    <property type="molecule type" value="Genomic_DNA"/>
</dbReference>
<keyword evidence="5 12" id="KW-0479">Metal-binding</keyword>
<dbReference type="SMART" id="SM00209">
    <property type="entry name" value="TSP1"/>
    <property type="match status" value="9"/>
</dbReference>
<dbReference type="Pfam" id="PF19030">
    <property type="entry name" value="TSP1_ADAMTS"/>
    <property type="match status" value="5"/>
</dbReference>
<dbReference type="InterPro" id="IPR000884">
    <property type="entry name" value="TSP1_rpt"/>
</dbReference>
<dbReference type="InterPro" id="IPR024079">
    <property type="entry name" value="MetalloPept_cat_dom_sf"/>
</dbReference>
<name>A0AAE1QM42_9EUCA</name>
<feature type="disulfide bond" evidence="13">
    <location>
        <begin position="365"/>
        <end position="403"/>
    </location>
</feature>
<dbReference type="Pfam" id="PF17771">
    <property type="entry name" value="ADAMTS_CR_2"/>
    <property type="match status" value="1"/>
</dbReference>
<feature type="active site" evidence="11 14">
    <location>
        <position position="184"/>
    </location>
</feature>
<keyword evidence="19" id="KW-1185">Reference proteome</keyword>
<feature type="domain" description="GON" evidence="17">
    <location>
        <begin position="1417"/>
        <end position="1618"/>
    </location>
</feature>
<dbReference type="GO" id="GO:0006508">
    <property type="term" value="P:proteolysis"/>
    <property type="evidence" value="ECO:0007669"/>
    <property type="project" value="UniProtKB-KW"/>
</dbReference>
<dbReference type="GO" id="GO:0030198">
    <property type="term" value="P:extracellular matrix organization"/>
    <property type="evidence" value="ECO:0007669"/>
    <property type="project" value="InterPro"/>
</dbReference>
<feature type="domain" description="Peptidase M12B" evidence="16">
    <location>
        <begin position="27"/>
        <end position="256"/>
    </location>
</feature>
<keyword evidence="8" id="KW-0482">Metalloprotease</keyword>
<dbReference type="GO" id="GO:0008270">
    <property type="term" value="F:zinc ion binding"/>
    <property type="evidence" value="ECO:0007669"/>
    <property type="project" value="InterPro"/>
</dbReference>
<evidence type="ECO:0000256" key="5">
    <source>
        <dbReference type="ARBA" id="ARBA00022723"/>
    </source>
</evidence>
<keyword evidence="9 13" id="KW-1015">Disulfide bond</keyword>
<evidence type="ECO:0000256" key="1">
    <source>
        <dbReference type="ARBA" id="ARBA00004498"/>
    </source>
</evidence>
<protein>
    <recommendedName>
        <fullName evidence="20">A disintegrin and metalloproteinase with thrombospondin motifs 9</fullName>
    </recommendedName>
</protein>
<evidence type="ECO:0000256" key="9">
    <source>
        <dbReference type="ARBA" id="ARBA00023157"/>
    </source>
</evidence>
<feature type="compositionally biased region" description="Basic and acidic residues" evidence="15">
    <location>
        <begin position="1025"/>
        <end position="1062"/>
    </location>
</feature>
<dbReference type="Gene3D" id="2.60.120.830">
    <property type="match status" value="1"/>
</dbReference>
<evidence type="ECO:0000256" key="15">
    <source>
        <dbReference type="SAM" id="MobiDB-lite"/>
    </source>
</evidence>
<feature type="binding site" evidence="12">
    <location>
        <position position="254"/>
    </location>
    <ligand>
        <name>Ca(2+)</name>
        <dbReference type="ChEBI" id="CHEBI:29108"/>
        <label>1</label>
    </ligand>
</feature>
<comment type="caution">
    <text evidence="14">Lacks conserved residue(s) required for the propagation of feature annotation.</text>
</comment>
<dbReference type="Pfam" id="PF01421">
    <property type="entry name" value="Reprolysin"/>
    <property type="match status" value="1"/>
</dbReference>
<keyword evidence="3" id="KW-0272">Extracellular matrix</keyword>
<comment type="subcellular location">
    <subcellularLocation>
        <location evidence="1">Secreted</location>
        <location evidence="1">Extracellular space</location>
        <location evidence="1">Extracellular matrix</location>
    </subcellularLocation>
</comment>
<dbReference type="Gene3D" id="3.40.390.10">
    <property type="entry name" value="Collagenase (Catalytic Domain)"/>
    <property type="match status" value="1"/>
</dbReference>
<dbReference type="SUPFAM" id="SSF82895">
    <property type="entry name" value="TSP-1 type 1 repeat"/>
    <property type="match status" value="6"/>
</dbReference>
<evidence type="ECO:0000256" key="11">
    <source>
        <dbReference type="PIRSR" id="PIRSR613273-1"/>
    </source>
</evidence>
<feature type="disulfide bond" evidence="13">
    <location>
        <begin position="199"/>
        <end position="235"/>
    </location>
</feature>
<feature type="binding site" evidence="12">
    <location>
        <position position="30"/>
    </location>
    <ligand>
        <name>Ca(2+)</name>
        <dbReference type="ChEBI" id="CHEBI:29108"/>
        <label>1</label>
    </ligand>
</feature>
<feature type="disulfide bond" evidence="13">
    <location>
        <begin position="112"/>
        <end position="167"/>
    </location>
</feature>
<feature type="binding site" evidence="12">
    <location>
        <position position="130"/>
    </location>
    <ligand>
        <name>Ca(2+)</name>
        <dbReference type="ChEBI" id="CHEBI:29108"/>
        <label>1</label>
    </ligand>
</feature>
<dbReference type="InterPro" id="IPR012314">
    <property type="entry name" value="Pept_M12B_GON-ADAMTSs"/>
</dbReference>
<feature type="disulfide bond" evidence="13">
    <location>
        <begin position="141"/>
        <end position="149"/>
    </location>
</feature>
<feature type="compositionally biased region" description="Basic and acidic residues" evidence="15">
    <location>
        <begin position="983"/>
        <end position="995"/>
    </location>
</feature>
<dbReference type="PANTHER" id="PTHR13723:SF278">
    <property type="entry name" value="ADAM METALLOPEPTIDASE WITH THROMBOSPONDIN TYPE 1 MOTIF A, ISOFORM B"/>
    <property type="match status" value="1"/>
</dbReference>
<dbReference type="Pfam" id="PF08685">
    <property type="entry name" value="GON"/>
    <property type="match status" value="1"/>
</dbReference>
<feature type="disulfide bond" evidence="13">
    <location>
        <begin position="361"/>
        <end position="398"/>
    </location>
</feature>
<feature type="disulfide bond" evidence="13">
    <location>
        <begin position="326"/>
        <end position="337"/>
    </location>
</feature>
<dbReference type="GO" id="GO:0004222">
    <property type="term" value="F:metalloendopeptidase activity"/>
    <property type="evidence" value="ECO:0007669"/>
    <property type="project" value="InterPro"/>
</dbReference>
<evidence type="ECO:0000256" key="8">
    <source>
        <dbReference type="ARBA" id="ARBA00023049"/>
    </source>
</evidence>
<evidence type="ECO:0000256" key="2">
    <source>
        <dbReference type="ARBA" id="ARBA00022525"/>
    </source>
</evidence>
<evidence type="ECO:0000256" key="10">
    <source>
        <dbReference type="ARBA" id="ARBA00023180"/>
    </source>
</evidence>
<dbReference type="Gene3D" id="2.20.100.10">
    <property type="entry name" value="Thrombospondin type-1 (TSP1) repeat"/>
    <property type="match status" value="3"/>
</dbReference>
<comment type="cofactor">
    <cofactor evidence="12">
        <name>Zn(2+)</name>
        <dbReference type="ChEBI" id="CHEBI:29105"/>
    </cofactor>
    <text evidence="12">Binds 1 zinc ion per subunit.</text>
</comment>
<feature type="binding site" evidence="12">
    <location>
        <position position="251"/>
    </location>
    <ligand>
        <name>Ca(2+)</name>
        <dbReference type="ChEBI" id="CHEBI:29108"/>
        <label>1</label>
    </ligand>
</feature>
<dbReference type="Pfam" id="PF19236">
    <property type="entry name" value="ADAMTS_CR_3"/>
    <property type="match status" value="1"/>
</dbReference>
<feature type="binding site" evidence="12">
    <location>
        <position position="30"/>
    </location>
    <ligand>
        <name>Ca(2+)</name>
        <dbReference type="ChEBI" id="CHEBI:29108"/>
        <label>2</label>
    </ligand>
</feature>
<evidence type="ECO:0000259" key="16">
    <source>
        <dbReference type="PROSITE" id="PS50215"/>
    </source>
</evidence>
<feature type="disulfide bond" evidence="13">
    <location>
        <begin position="376"/>
        <end position="388"/>
    </location>
</feature>
<dbReference type="InterPro" id="IPR036383">
    <property type="entry name" value="TSP1_rpt_sf"/>
</dbReference>
<dbReference type="GO" id="GO:0031012">
    <property type="term" value="C:extracellular matrix"/>
    <property type="evidence" value="ECO:0007669"/>
    <property type="project" value="TreeGrafter"/>
</dbReference>
<keyword evidence="12" id="KW-0106">Calcium</keyword>
<feature type="disulfide bond" evidence="13">
    <location>
        <begin position="292"/>
        <end position="313"/>
    </location>
</feature>
<dbReference type="InterPro" id="IPR045371">
    <property type="entry name" value="ADAMTS_CR_3"/>
</dbReference>
<dbReference type="PANTHER" id="PTHR13723">
    <property type="entry name" value="ADAMTS A DISINTEGRIN AND METALLOPROTEASE WITH THROMBOSPONDIN MOTIFS PROTEASE"/>
    <property type="match status" value="1"/>
</dbReference>
<gene>
    <name evidence="18" type="ORF">Pmani_001728</name>
</gene>
<dbReference type="InterPro" id="IPR013273">
    <property type="entry name" value="ADAMTS/ADAMTS-like"/>
</dbReference>
<dbReference type="PROSITE" id="PS50215">
    <property type="entry name" value="ADAM_MEPRO"/>
    <property type="match status" value="1"/>
</dbReference>
<dbReference type="InterPro" id="IPR001590">
    <property type="entry name" value="Peptidase_M12B"/>
</dbReference>
<evidence type="ECO:0000313" key="19">
    <source>
        <dbReference type="Proteomes" id="UP001292094"/>
    </source>
</evidence>
<keyword evidence="6" id="KW-0378">Hydrolase</keyword>
<feature type="binding site" evidence="12 14">
    <location>
        <position position="193"/>
    </location>
    <ligand>
        <name>Zn(2+)</name>
        <dbReference type="ChEBI" id="CHEBI:29105"/>
        <note>catalytic</note>
    </ligand>
</feature>
<feature type="disulfide bond" evidence="13">
    <location>
        <begin position="298"/>
        <end position="332"/>
    </location>
</feature>
<evidence type="ECO:0000256" key="7">
    <source>
        <dbReference type="ARBA" id="ARBA00022833"/>
    </source>
</evidence>
<organism evidence="18 19">
    <name type="scientific">Petrolisthes manimaculis</name>
    <dbReference type="NCBI Taxonomy" id="1843537"/>
    <lineage>
        <taxon>Eukaryota</taxon>
        <taxon>Metazoa</taxon>
        <taxon>Ecdysozoa</taxon>
        <taxon>Arthropoda</taxon>
        <taxon>Crustacea</taxon>
        <taxon>Multicrustacea</taxon>
        <taxon>Malacostraca</taxon>
        <taxon>Eumalacostraca</taxon>
        <taxon>Eucarida</taxon>
        <taxon>Decapoda</taxon>
        <taxon>Pleocyemata</taxon>
        <taxon>Anomura</taxon>
        <taxon>Galatheoidea</taxon>
        <taxon>Porcellanidae</taxon>
        <taxon>Petrolisthes</taxon>
    </lineage>
</organism>
<evidence type="ECO:0000313" key="18">
    <source>
        <dbReference type="EMBL" id="KAK4327802.1"/>
    </source>
</evidence>
<dbReference type="InterPro" id="IPR010294">
    <property type="entry name" value="ADAMTS_spacer1"/>
</dbReference>
<evidence type="ECO:0000256" key="13">
    <source>
        <dbReference type="PIRSR" id="PIRSR613273-3"/>
    </source>
</evidence>
<feature type="binding site" evidence="12 14">
    <location>
        <position position="187"/>
    </location>
    <ligand>
        <name>Zn(2+)</name>
        <dbReference type="ChEBI" id="CHEBI:29105"/>
        <note>catalytic</note>
    </ligand>
</feature>
<keyword evidence="4" id="KW-0645">Protease</keyword>
<dbReference type="Pfam" id="PF05986">
    <property type="entry name" value="ADAMTS_spacer1"/>
    <property type="match status" value="1"/>
</dbReference>
<evidence type="ECO:0000256" key="4">
    <source>
        <dbReference type="ARBA" id="ARBA00022670"/>
    </source>
</evidence>
<dbReference type="Pfam" id="PF00090">
    <property type="entry name" value="TSP_1"/>
    <property type="match status" value="1"/>
</dbReference>
<dbReference type="InterPro" id="IPR050439">
    <property type="entry name" value="ADAMTS_ADAMTS-like"/>
</dbReference>
<keyword evidence="7 12" id="KW-0862">Zinc</keyword>
<dbReference type="CDD" id="cd04273">
    <property type="entry name" value="ZnMc_ADAMTS_like"/>
    <property type="match status" value="1"/>
</dbReference>
<feature type="binding site" evidence="12 14">
    <location>
        <position position="183"/>
    </location>
    <ligand>
        <name>Zn(2+)</name>
        <dbReference type="ChEBI" id="CHEBI:29105"/>
        <note>catalytic</note>
    </ligand>
</feature>
<sequence length="1620" mass="182158">PPLPITTTFNNNNNKRRVRRYLYSSRYSIEVMVVVDNKMAQYHGRHVTQYVLTLMSVVALIFRDATIGHHIDIAVVEVMREDREFITSKRGYENGSEAPTGKSAEEMLKGFCKWQQLDLKRNPTHPRRFDTALLLTRENICRNPWTKSCDTLGLAELGTMCSRHASCAIVQDNGLSAAFTIAHELGHLLNMPHDNDVKCALLGELEESNQEEPTKMNVMSRMLDHNTLPWEWSNCSRRYLTDYLHGGHGACLEDEPWTNKLIETESELTLAGELFNASKQCQYVFGLTSRICPYMPTCKRLWCTTSVDEKEGCRTQHMPWADGTHCDTNSWCLRGKCVPKDKNVTKKIHGNWGEWLAWSTCSRTCGVGVRSSTRHCNSPPPSHGGQYCTGERVRYESCIMKQCPHDAVDFRTQQCQAYNGKTFGLSDIPEDVIWVPKYSGISREDSCQLFCQVFNYSHSSYFKLRDKVDDGTTCGPDSNDICVNGKCHMAGCDYVLNSTTKADTCGVCNGDNSTCELSSGSFDHTYPYGYSDIFVIPEGAARIEITQRAYHNLPSDDNYLALVEHESGNYLLNGGSVVTPFPKLVNFGGTLLEYSGSSSSVERINSTKPLSKKLLVQILSVGDLNPPYIKYSYTKSSLHTNPNFFWRLGDWTNCSDSCDGEQTREPYCVRADSGNQVGDELCPSHARPVTHRQPCTHTCPAAWHYTDWSKCVLNGERCYRERKVVDCVSSLGESVSRERCEGDQQYTILDCPSEECATWSYAEWSPCLCKEGESVGLQQRLYSCLLRERSVSAWECRHLGKPEHTHNCSCWVTSSWSKWCDVGGVPSPSSGAGIGRGEECGTGVRLRKVTCGLPSDPEPPENCSPAPKPTETDPCHIPCTPSTTTTSTTTTTTTPPSSTPSTTTTYITSVTLTLPTYPPDKHSISDFSPAKNKGGKQHPDQSNTLDRTHQHHHHHHRNNPRRPKTDHSKYDVSYPWHQPYSRGTDRRRPKLHDTETNEISNALPTGYDDIGGQTNFERISDNQLDGEREEERHSGRVRGDRREERSRGEGRGRGGRNNKEENNNVVTNYSPPTSPPDPTTSWHTGGWSTCSNECGGGEKRRQVVCGSDGGGHGCLEDQRPQDTAPCNTHACTEWSVGDWGQCRVRQRCGRGRQQRLVVCRDPNGPTLDDRLCDPDDRPTHFRRCKIPCSGNRGAGRRRGERQRYKWRAGQWSPFCAHIPHHKTLPPSPLLPYPSTSTHPSDTLLCSEPCDRGVSFRNVSCRDTQMRDAEVHFEYCRREGLPMRKLTRRCNKHPCPFRWSTSHWSECSEVCGPGTQMRDVTCHIVNRAGWQDPQPVEQGCNETKQPRHTRRCNMGPCQHGFFWRVKPWKQCQGECGRRGRQRRGVHCVNMHGQRVARRHCSRDHRPRRKQKCRVKPCGFTSCIEVREAQQVSLDGEYSLYVGGRNMSIFCRGMNTNTPTEYLTLPAGEEGNFAEIYNKILIQPDTCPYGGERRDQCECVRETGRHSGYTAFSKIRFNTTTLIVNTYDFTYAQVVSGNPVRYGEAGDCYSTAGCPQGAFSINLAGTELVVAKRTTWTVDGNQAAKDIKRLDGNQRILGRCGGYCGTCGPDPTTGLKLSLAES</sequence>
<accession>A0AAE1QM42</accession>